<dbReference type="Proteomes" id="UP001345013">
    <property type="component" value="Unassembled WGS sequence"/>
</dbReference>
<evidence type="ECO:0000313" key="3">
    <source>
        <dbReference type="EMBL" id="KAK5100747.1"/>
    </source>
</evidence>
<dbReference type="InterPro" id="IPR048519">
    <property type="entry name" value="Gfd2/YDR514C-like_C"/>
</dbReference>
<dbReference type="Pfam" id="PF21762">
    <property type="entry name" value="DEDDh_C"/>
    <property type="match status" value="1"/>
</dbReference>
<protein>
    <recommendedName>
        <fullName evidence="2">Gfd2/YDR514C-like C-terminal domain-containing protein</fullName>
    </recommendedName>
</protein>
<dbReference type="EMBL" id="JAVRRG010000006">
    <property type="protein sequence ID" value="KAK5100747.1"/>
    <property type="molecule type" value="Genomic_DNA"/>
</dbReference>
<keyword evidence="4" id="KW-1185">Reference proteome</keyword>
<feature type="compositionally biased region" description="Polar residues" evidence="1">
    <location>
        <begin position="109"/>
        <end position="120"/>
    </location>
</feature>
<sequence>MSSQRLTFDNVAEGSFNVLHGAMIHHLNRGRRGKEAVFEVLADTAGVPVKSACLLSNQEPGANRGRPSSRKAGDQGLSERHIPTTSPPPRGDATISSGQRTSLDKGPSANRNSRPPTSLSAPIRTARLTATEQAIRDRDSLYLGMFDEIYEFFFTIDPSTCIFSIDLEQYKKDHSINLEVGIYCVAVKDVCEDLTIFPAEHIINTGATRYINRRVPDNRFSFNFGSSILVPKDHVAYSVLSKVQQMTAGFRKCISLDMRSSPNRNGSARWDWISSTT</sequence>
<reference evidence="3 4" key="1">
    <citation type="submission" date="2023-08" db="EMBL/GenBank/DDBJ databases">
        <title>Black Yeasts Isolated from many extreme environments.</title>
        <authorList>
            <person name="Coleine C."/>
            <person name="Stajich J.E."/>
            <person name="Selbmann L."/>
        </authorList>
    </citation>
    <scope>NUCLEOTIDE SEQUENCE [LARGE SCALE GENOMIC DNA]</scope>
    <source>
        <strain evidence="3 4">CCFEE 5885</strain>
    </source>
</reference>
<comment type="caution">
    <text evidence="3">The sequence shown here is derived from an EMBL/GenBank/DDBJ whole genome shotgun (WGS) entry which is preliminary data.</text>
</comment>
<feature type="region of interest" description="Disordered" evidence="1">
    <location>
        <begin position="56"/>
        <end position="121"/>
    </location>
</feature>
<accession>A0ABR0KNH3</accession>
<evidence type="ECO:0000256" key="1">
    <source>
        <dbReference type="SAM" id="MobiDB-lite"/>
    </source>
</evidence>
<name>A0ABR0KNH3_9EURO</name>
<feature type="domain" description="Gfd2/YDR514C-like C-terminal" evidence="2">
    <location>
        <begin position="162"/>
        <end position="245"/>
    </location>
</feature>
<proteinExistence type="predicted"/>
<evidence type="ECO:0000313" key="4">
    <source>
        <dbReference type="Proteomes" id="UP001345013"/>
    </source>
</evidence>
<feature type="compositionally biased region" description="Basic and acidic residues" evidence="1">
    <location>
        <begin position="71"/>
        <end position="82"/>
    </location>
</feature>
<evidence type="ECO:0000259" key="2">
    <source>
        <dbReference type="Pfam" id="PF21762"/>
    </source>
</evidence>
<organism evidence="3 4">
    <name type="scientific">Lithohypha guttulata</name>
    <dbReference type="NCBI Taxonomy" id="1690604"/>
    <lineage>
        <taxon>Eukaryota</taxon>
        <taxon>Fungi</taxon>
        <taxon>Dikarya</taxon>
        <taxon>Ascomycota</taxon>
        <taxon>Pezizomycotina</taxon>
        <taxon>Eurotiomycetes</taxon>
        <taxon>Chaetothyriomycetidae</taxon>
        <taxon>Chaetothyriales</taxon>
        <taxon>Trichomeriaceae</taxon>
        <taxon>Lithohypha</taxon>
    </lineage>
</organism>
<gene>
    <name evidence="3" type="ORF">LTR24_000893</name>
</gene>